<dbReference type="Pfam" id="PF01824">
    <property type="entry name" value="MatK_N"/>
    <property type="match status" value="1"/>
</dbReference>
<sequence length="508" mass="60357">MEELQGYLELDRSWQDDFLYPLIFQEYIYALVHDQDLYLNRPVLLSNTKKSSDTKYSLLVVKRLVIRMYQQNYLILSVNDSNKNEFLLHKKNFYSQQISEGFATIAEIPFSMRLISSLDGKELKASQNLRSIHSIFPFLEDKFLRLNYVLDILIPHPIHLEILVQTVRYWVQDTSCLHLLRFFLYEYCNSVITLKRSVSDFSKKKNQRFLLFLYNSYVCECESIFVFLRNQSSHLRSTSYGAFLARVYFYLKLEHYVKVFTKHFGVILWFFKDPFLHYVRYQGKGILASRGTFLLMAKFKYYFVNFWQYNFCLWLQTRRIYINESSNRPMDFMGFLFSVGINSSMVRSQMLENSFVIDHGINKFETLVPIMPIIGSLAKAKFCNVLGHPISKSAWSDLSDSDIIRRFGRMCRNLSHYYSGSSKKGSLYRIKYILRLSCARTLARKHKSTVRAFLKRLGSEFLEEFFINEEKVLSLVLSRDSSIYRRLYRGRLWYLDIFCIHDLASHND</sequence>
<evidence type="ECO:0000259" key="9">
    <source>
        <dbReference type="Pfam" id="PF01824"/>
    </source>
</evidence>
<evidence type="ECO:0000256" key="3">
    <source>
        <dbReference type="ARBA" id="ARBA00022664"/>
    </source>
</evidence>
<protein>
    <recommendedName>
        <fullName evidence="6">Maturase K</fullName>
    </recommendedName>
    <alternativeName>
        <fullName evidence="6">Intron maturase</fullName>
    </alternativeName>
</protein>
<keyword evidence="3 6" id="KW-0507">mRNA processing</keyword>
<organism evidence="10">
    <name type="scientific">Bistorta vivipara</name>
    <dbReference type="NCBI Taxonomy" id="371026"/>
    <lineage>
        <taxon>Eukaryota</taxon>
        <taxon>Viridiplantae</taxon>
        <taxon>Streptophyta</taxon>
        <taxon>Embryophyta</taxon>
        <taxon>Tracheophyta</taxon>
        <taxon>Spermatophyta</taxon>
        <taxon>Magnoliopsida</taxon>
        <taxon>eudicotyledons</taxon>
        <taxon>Gunneridae</taxon>
        <taxon>Pentapetalae</taxon>
        <taxon>Caryophyllales</taxon>
        <taxon>Polygonaceae</taxon>
        <taxon>Polygonoideae</taxon>
        <taxon>Persicarieae</taxon>
        <taxon>Bistorta</taxon>
    </lineage>
</organism>
<gene>
    <name evidence="6 10" type="primary">matK</name>
</gene>
<feature type="domain" description="Domain X" evidence="8">
    <location>
        <begin position="362"/>
        <end position="472"/>
    </location>
</feature>
<evidence type="ECO:0000256" key="2">
    <source>
        <dbReference type="ARBA" id="ARBA00022640"/>
    </source>
</evidence>
<evidence type="ECO:0000256" key="1">
    <source>
        <dbReference type="ARBA" id="ARBA00006621"/>
    </source>
</evidence>
<comment type="subcellular location">
    <subcellularLocation>
        <location evidence="6">Plastid</location>
        <location evidence="6">Chloroplast</location>
    </subcellularLocation>
</comment>
<keyword evidence="2 7" id="KW-0934">Plastid</keyword>
<dbReference type="PANTHER" id="PTHR34811">
    <property type="entry name" value="MATURASE K"/>
    <property type="match status" value="1"/>
</dbReference>
<keyword evidence="5 6" id="KW-0694">RNA-binding</keyword>
<proteinExistence type="inferred from homology"/>
<dbReference type="AlphaFoldDB" id="D2CUN6"/>
<dbReference type="GO" id="GO:0006397">
    <property type="term" value="P:mRNA processing"/>
    <property type="evidence" value="ECO:0007669"/>
    <property type="project" value="UniProtKB-KW"/>
</dbReference>
<evidence type="ECO:0000313" key="10">
    <source>
        <dbReference type="EMBL" id="ACK76146.1"/>
    </source>
</evidence>
<dbReference type="HAMAP" id="MF_01390">
    <property type="entry name" value="MatK"/>
    <property type="match status" value="1"/>
</dbReference>
<comment type="function">
    <text evidence="6 7">Usually encoded in the trnK tRNA gene intron. Probably assists in splicing its own and other chloroplast group II introns.</text>
</comment>
<evidence type="ECO:0000259" key="8">
    <source>
        <dbReference type="Pfam" id="PF01348"/>
    </source>
</evidence>
<dbReference type="InterPro" id="IPR024942">
    <property type="entry name" value="Maturase_MatK_N"/>
</dbReference>
<reference evidence="10" key="1">
    <citation type="submission" date="2008-06" db="EMBL/GenBank/DDBJ databases">
        <title>Molecular Phylogeny and Divergence Time Estimates for the Genus Rheum (Polygonaceae): Evidence from Multiple Genes.</title>
        <authorList>
            <person name="Wang A.L."/>
            <person name="Liu J.Q."/>
        </authorList>
    </citation>
    <scope>NUCLEOTIDE SEQUENCE</scope>
</reference>
<evidence type="ECO:0000256" key="4">
    <source>
        <dbReference type="ARBA" id="ARBA00022694"/>
    </source>
</evidence>
<dbReference type="GO" id="GO:0009507">
    <property type="term" value="C:chloroplast"/>
    <property type="evidence" value="ECO:0007669"/>
    <property type="project" value="UniProtKB-SubCell"/>
</dbReference>
<dbReference type="GO" id="GO:0008380">
    <property type="term" value="P:RNA splicing"/>
    <property type="evidence" value="ECO:0007669"/>
    <property type="project" value="UniProtKB-UniRule"/>
</dbReference>
<evidence type="ECO:0000256" key="5">
    <source>
        <dbReference type="ARBA" id="ARBA00022884"/>
    </source>
</evidence>
<accession>D2CUN6</accession>
<dbReference type="Pfam" id="PF01348">
    <property type="entry name" value="Intron_maturas2"/>
    <property type="match status" value="1"/>
</dbReference>
<geneLocation type="chloroplast" evidence="10"/>
<dbReference type="InterPro" id="IPR024937">
    <property type="entry name" value="Domain_X"/>
</dbReference>
<dbReference type="PANTHER" id="PTHR34811:SF1">
    <property type="entry name" value="MATURASE K"/>
    <property type="match status" value="1"/>
</dbReference>
<comment type="similarity">
    <text evidence="1 6">Belongs to the intron maturase 2 family. MatK subfamily.</text>
</comment>
<keyword evidence="4 6" id="KW-0819">tRNA processing</keyword>
<dbReference type="GO" id="GO:0003723">
    <property type="term" value="F:RNA binding"/>
    <property type="evidence" value="ECO:0007669"/>
    <property type="project" value="UniProtKB-KW"/>
</dbReference>
<feature type="domain" description="Maturase MatK N-terminal" evidence="9">
    <location>
        <begin position="1"/>
        <end position="334"/>
    </location>
</feature>
<dbReference type="InterPro" id="IPR002866">
    <property type="entry name" value="Maturase_MatK"/>
</dbReference>
<evidence type="ECO:0000256" key="7">
    <source>
        <dbReference type="RuleBase" id="RU004226"/>
    </source>
</evidence>
<dbReference type="EMBL" id="EU840456">
    <property type="protein sequence ID" value="ACK76146.1"/>
    <property type="molecule type" value="Genomic_DNA"/>
</dbReference>
<keyword evidence="7 10" id="KW-0150">Chloroplast</keyword>
<dbReference type="GO" id="GO:0008033">
    <property type="term" value="P:tRNA processing"/>
    <property type="evidence" value="ECO:0007669"/>
    <property type="project" value="UniProtKB-KW"/>
</dbReference>
<evidence type="ECO:0000256" key="6">
    <source>
        <dbReference type="HAMAP-Rule" id="MF_01390"/>
    </source>
</evidence>
<name>D2CUN6_9CARY</name>